<keyword evidence="2" id="KW-0436">Ligase</keyword>
<dbReference type="PROSITE" id="PS51733">
    <property type="entry name" value="BPL_LPL_CATALYTIC"/>
    <property type="match status" value="1"/>
</dbReference>
<name>T1B6R6_9ZZZZ</name>
<reference evidence="2" key="2">
    <citation type="journal article" date="2014" name="ISME J.">
        <title>Microbial stratification in low pH oxic and suboxic macroscopic growths along an acid mine drainage.</title>
        <authorList>
            <person name="Mendez-Garcia C."/>
            <person name="Mesa V."/>
            <person name="Sprenger R.R."/>
            <person name="Richter M."/>
            <person name="Diez M.S."/>
            <person name="Solano J."/>
            <person name="Bargiela R."/>
            <person name="Golyshina O.V."/>
            <person name="Manteca A."/>
            <person name="Ramos J.L."/>
            <person name="Gallego J.R."/>
            <person name="Llorente I."/>
            <person name="Martins Dos Santos V.A."/>
            <person name="Jensen O.N."/>
            <person name="Pelaez A.I."/>
            <person name="Sanchez J."/>
            <person name="Ferrer M."/>
        </authorList>
    </citation>
    <scope>NUCLEOTIDE SEQUENCE</scope>
</reference>
<dbReference type="InterPro" id="IPR045864">
    <property type="entry name" value="aa-tRNA-synth_II/BPL/LPL"/>
</dbReference>
<dbReference type="EMBL" id="AUZX01005234">
    <property type="protein sequence ID" value="EQD68616.1"/>
    <property type="molecule type" value="Genomic_DNA"/>
</dbReference>
<dbReference type="AlphaFoldDB" id="T1B6R6"/>
<dbReference type="Gene3D" id="3.30.390.50">
    <property type="entry name" value="CO dehydrogenase flavoprotein, C-terminal domain"/>
    <property type="match status" value="1"/>
</dbReference>
<dbReference type="InterPro" id="IPR004143">
    <property type="entry name" value="BPL_LPL_catalytic"/>
</dbReference>
<accession>T1B6R6</accession>
<feature type="domain" description="BPL/LPL catalytic" evidence="1">
    <location>
        <begin position="57"/>
        <end position="248"/>
    </location>
</feature>
<proteinExistence type="predicted"/>
<dbReference type="Gene3D" id="3.30.930.10">
    <property type="entry name" value="Bira Bifunctional Protein, Domain 2"/>
    <property type="match status" value="1"/>
</dbReference>
<protein>
    <submittedName>
        <fullName evidence="2">Biotin/lipoate A/B protein ligase</fullName>
    </submittedName>
</protein>
<dbReference type="Pfam" id="PF21948">
    <property type="entry name" value="LplA-B_cat"/>
    <property type="match status" value="1"/>
</dbReference>
<reference evidence="2" key="1">
    <citation type="submission" date="2013-08" db="EMBL/GenBank/DDBJ databases">
        <authorList>
            <person name="Mendez C."/>
            <person name="Richter M."/>
            <person name="Ferrer M."/>
            <person name="Sanchez J."/>
        </authorList>
    </citation>
    <scope>NUCLEOTIDE SEQUENCE</scope>
</reference>
<evidence type="ECO:0000259" key="1">
    <source>
        <dbReference type="PROSITE" id="PS51733"/>
    </source>
</evidence>
<dbReference type="SUPFAM" id="SSF55681">
    <property type="entry name" value="Class II aaRS and biotin synthetases"/>
    <property type="match status" value="1"/>
</dbReference>
<organism evidence="2">
    <name type="scientific">mine drainage metagenome</name>
    <dbReference type="NCBI Taxonomy" id="410659"/>
    <lineage>
        <taxon>unclassified sequences</taxon>
        <taxon>metagenomes</taxon>
        <taxon>ecological metagenomes</taxon>
    </lineage>
</organism>
<gene>
    <name evidence="2" type="ORF">B1A_07258</name>
</gene>
<dbReference type="PANTHER" id="PTHR43679:SF2">
    <property type="entry name" value="OCTANOYL-[GCVH]:PROTEIN N-OCTANOYLTRANSFERASE"/>
    <property type="match status" value="1"/>
</dbReference>
<dbReference type="GO" id="GO:0016874">
    <property type="term" value="F:ligase activity"/>
    <property type="evidence" value="ECO:0007669"/>
    <property type="project" value="UniProtKB-KW"/>
</dbReference>
<comment type="caution">
    <text evidence="2">The sequence shown here is derived from an EMBL/GenBank/DDBJ whole genome shotgun (WGS) entry which is preliminary data.</text>
</comment>
<sequence>MRAALHGLRPGTNAPTGAAMFCGGLFVAEILRVLDLGLVSAPRSQALFHGIASIMRAGDDPVLTLVSPERPYVCIGMHQDVVAEVDEAYCRGAGLPVLRRHVGGGAVYLDHNQLFFHFIYPVNKAPRRVTDLYAYFVAPVLATYQALGIAARLRPINDIHVNDRKIGGTGAAQIGDATIFVGSFMLDFDVETMARCLKVPSEKFRDKLRGTLRDYITTMRRELGAIPSREELVARFLRDVAEYLCVEPRHDDLRADETRAVDEWERQLQEPDWLYQPNRRCFTEGVKITGGVHLSEGMHKARGGLLRVRLLSQNERIVDLDISGDFTCIPASGIAALAQALSGLDLCADMPSQIAQHMTVLGLDMPGVDAEDIATALRSAYQPAD</sequence>
<dbReference type="CDD" id="cd16443">
    <property type="entry name" value="LplA"/>
    <property type="match status" value="1"/>
</dbReference>
<dbReference type="InterPro" id="IPR050664">
    <property type="entry name" value="Octanoyltrans_LipM/LipL"/>
</dbReference>
<evidence type="ECO:0000313" key="2">
    <source>
        <dbReference type="EMBL" id="EQD68616.1"/>
    </source>
</evidence>
<dbReference type="PANTHER" id="PTHR43679">
    <property type="entry name" value="OCTANOYLTRANSFERASE LIPM-RELATED"/>
    <property type="match status" value="1"/>
</dbReference>